<feature type="binding site" evidence="7">
    <location>
        <position position="129"/>
    </location>
    <ligand>
        <name>Fe cation</name>
        <dbReference type="ChEBI" id="CHEBI:24875"/>
    </ligand>
</feature>
<comment type="cofactor">
    <cofactor evidence="1 7">
        <name>Fe(2+)</name>
        <dbReference type="ChEBI" id="CHEBI:29033"/>
    </cofactor>
</comment>
<feature type="domain" description="Biopterin-dependent aromatic amino acid hydroxylase family profile" evidence="8">
    <location>
        <begin position="1"/>
        <end position="340"/>
    </location>
</feature>
<keyword evidence="5 7" id="KW-0408">Iron</keyword>
<dbReference type="SUPFAM" id="SSF56534">
    <property type="entry name" value="Aromatic aminoacid monoxygenases, catalytic and oligomerization domains"/>
    <property type="match status" value="1"/>
</dbReference>
<organism evidence="9 10">
    <name type="scientific">Maribacter algicola</name>
    <dbReference type="NCBI Taxonomy" id="2498892"/>
    <lineage>
        <taxon>Bacteria</taxon>
        <taxon>Pseudomonadati</taxon>
        <taxon>Bacteroidota</taxon>
        <taxon>Flavobacteriia</taxon>
        <taxon>Flavobacteriales</taxon>
        <taxon>Flavobacteriaceae</taxon>
        <taxon>Maribacter</taxon>
    </lineage>
</organism>
<feature type="binding site" evidence="7">
    <location>
        <position position="134"/>
    </location>
    <ligand>
        <name>Fe cation</name>
        <dbReference type="ChEBI" id="CHEBI:24875"/>
    </ligand>
</feature>
<sequence length="584" mass="65323">MSYESNPILDKLPKHLKQYIKPQNYEHYTAINQAVWRYVMRKNVDYLSKVAHDSYTQGLKKTGISIDSIPNMYGMNRILKDLGWAAVAVDGFIPPAAFMEFQAYNVLVIASDIRQLENIEYTPAPDIIHEGAGHAPIIANPEYAAYLRRFGEIGSKAISNAKDFELYQAVRHLSIIKEAKGTTSKEIEKAEKRVDELQQNMGEPSEMALIRNLHWWTVEYGLIGSLENPKIYGAGLLSSIGESAWCMTDKVKKVPYSIEAAHTSFDITKPQPQLYVTPDFAFLSQVLEDFANTMALRTGGLSGLQKLIDSKDLGTIELSTGLQVSGNFESVISHNGEPIYFQTKGKSALAFREKELVGQDIHQHVTGFGSPVGRLKGINLAIEDMSPRDLKAYNIYEGNEVSLDFEGGINISGKIVTGTRNLQGQIILITFENCQVTYNEKVLFESNDSLYNMAIGERIVSAFHGPADLKSFDLLDHELSSSNPKATSSKDGELENLYQQIRDYRNGKNTTISRNKVFKVLTEKYPLDWLLSVELYELAVGNQDLDFASDIKAHLNSVKLENPKFGHLIDDGIGLTEKEFARVK</sequence>
<dbReference type="Gene3D" id="1.10.800.10">
    <property type="entry name" value="Aromatic amino acid hydroxylase"/>
    <property type="match status" value="1"/>
</dbReference>
<dbReference type="GO" id="GO:0016714">
    <property type="term" value="F:oxidoreductase activity, acting on paired donors, with incorporation or reduction of molecular oxygen, reduced pteridine as one donor, and incorporation of one atom of oxygen"/>
    <property type="evidence" value="ECO:0007669"/>
    <property type="project" value="InterPro"/>
</dbReference>
<dbReference type="CDD" id="cd00361">
    <property type="entry name" value="arom_aa_hydroxylase"/>
    <property type="match status" value="1"/>
</dbReference>
<reference evidence="10" key="1">
    <citation type="submission" date="2018-12" db="EMBL/GenBank/DDBJ databases">
        <title>Maribacter lutimaris sp. nov., isolated from marine sediment.</title>
        <authorList>
            <person name="Kim K.K."/>
        </authorList>
    </citation>
    <scope>NUCLEOTIDE SEQUENCE [LARGE SCALE GENOMIC DNA]</scope>
    <source>
        <strain evidence="10">PoM-212</strain>
    </source>
</reference>
<evidence type="ECO:0000256" key="2">
    <source>
        <dbReference type="ARBA" id="ARBA00009712"/>
    </source>
</evidence>
<dbReference type="Pfam" id="PF00351">
    <property type="entry name" value="Biopterin_H"/>
    <property type="match status" value="2"/>
</dbReference>
<evidence type="ECO:0000256" key="5">
    <source>
        <dbReference type="ARBA" id="ARBA00023004"/>
    </source>
</evidence>
<accession>A0A426RNY5</accession>
<dbReference type="PROSITE" id="PS51410">
    <property type="entry name" value="BH4_AAA_HYDROXYL_2"/>
    <property type="match status" value="1"/>
</dbReference>
<dbReference type="AlphaFoldDB" id="A0A426RNY5"/>
<dbReference type="EMBL" id="QUSX01000001">
    <property type="protein sequence ID" value="RRQ50683.1"/>
    <property type="molecule type" value="Genomic_DNA"/>
</dbReference>
<evidence type="ECO:0000259" key="8">
    <source>
        <dbReference type="PROSITE" id="PS51410"/>
    </source>
</evidence>
<evidence type="ECO:0000313" key="10">
    <source>
        <dbReference type="Proteomes" id="UP000286990"/>
    </source>
</evidence>
<name>A0A426RNY5_9FLAO</name>
<evidence type="ECO:0000256" key="4">
    <source>
        <dbReference type="ARBA" id="ARBA00023002"/>
    </source>
</evidence>
<dbReference type="NCBIfam" id="NF010657">
    <property type="entry name" value="PRK14056.1"/>
    <property type="match status" value="1"/>
</dbReference>
<evidence type="ECO:0000256" key="7">
    <source>
        <dbReference type="PIRSR" id="PIRSR601273-2"/>
    </source>
</evidence>
<keyword evidence="3 7" id="KW-0479">Metal-binding</keyword>
<dbReference type="GO" id="GO:0005506">
    <property type="term" value="F:iron ion binding"/>
    <property type="evidence" value="ECO:0007669"/>
    <property type="project" value="InterPro"/>
</dbReference>
<evidence type="ECO:0000256" key="6">
    <source>
        <dbReference type="ARBA" id="ARBA00023033"/>
    </source>
</evidence>
<dbReference type="PANTHER" id="PTHR11473:SF24">
    <property type="entry name" value="PHENYLALANINE-4-HYDROXYLASE"/>
    <property type="match status" value="1"/>
</dbReference>
<comment type="caution">
    <text evidence="9">The sequence shown here is derived from an EMBL/GenBank/DDBJ whole genome shotgun (WGS) entry which is preliminary data.</text>
</comment>
<protein>
    <submittedName>
        <fullName evidence="9">Aromatic amino acid hydroxylase</fullName>
    </submittedName>
</protein>
<keyword evidence="6" id="KW-0503">Monooxygenase</keyword>
<dbReference type="InterPro" id="IPR036951">
    <property type="entry name" value="ArAA_hydroxylase_sf"/>
</dbReference>
<dbReference type="InterPro" id="IPR001273">
    <property type="entry name" value="ArAA_hydroxylase"/>
</dbReference>
<evidence type="ECO:0000313" key="9">
    <source>
        <dbReference type="EMBL" id="RRQ50683.1"/>
    </source>
</evidence>
<keyword evidence="10" id="KW-1185">Reference proteome</keyword>
<evidence type="ECO:0000256" key="1">
    <source>
        <dbReference type="ARBA" id="ARBA00001954"/>
    </source>
</evidence>
<gene>
    <name evidence="9" type="ORF">DZC72_09175</name>
</gene>
<comment type="similarity">
    <text evidence="2">Belongs to the biopterin-dependent aromatic amino acid hydroxylase family.</text>
</comment>
<dbReference type="Proteomes" id="UP000286990">
    <property type="component" value="Unassembled WGS sequence"/>
</dbReference>
<dbReference type="InterPro" id="IPR036329">
    <property type="entry name" value="Aro-AA_hydroxylase_C_sf"/>
</dbReference>
<dbReference type="RefSeq" id="WP_125222505.1">
    <property type="nucleotide sequence ID" value="NZ_QUSX01000001.1"/>
</dbReference>
<dbReference type="PANTHER" id="PTHR11473">
    <property type="entry name" value="AROMATIC AMINO ACID HYDROXYLASE"/>
    <property type="match status" value="1"/>
</dbReference>
<dbReference type="InterPro" id="IPR019774">
    <property type="entry name" value="Aromatic-AA_hydroxylase_C"/>
</dbReference>
<proteinExistence type="inferred from homology"/>
<dbReference type="GO" id="GO:0009072">
    <property type="term" value="P:aromatic amino acid metabolic process"/>
    <property type="evidence" value="ECO:0007669"/>
    <property type="project" value="InterPro"/>
</dbReference>
<keyword evidence="4" id="KW-0560">Oxidoreductase</keyword>
<dbReference type="OrthoDB" id="9780502at2"/>
<feature type="binding site" evidence="7">
    <location>
        <position position="219"/>
    </location>
    <ligand>
        <name>Fe cation</name>
        <dbReference type="ChEBI" id="CHEBI:24875"/>
    </ligand>
</feature>
<evidence type="ECO:0000256" key="3">
    <source>
        <dbReference type="ARBA" id="ARBA00022723"/>
    </source>
</evidence>